<name>A0ABX6IRZ0_9ACTN</name>
<keyword evidence="4" id="KW-1185">Reference proteome</keyword>
<sequence length="398" mass="43954">MPPRQAGPPQDRRPPAAQAPVPDSRSGRAGQYHATEDTRTFPCVNCGANLVFDPATGVLRCPSCNSTREIARTDARIGLHDLRSSEVAAGSTRGLLSADDPAASDEHQVVCQNCGGTTVFTGTLTATRCPYCASPIQRDDIQDAPKTLPVDGVIPFGVDSKQARQNIEKWISSRWFAPTEFKKYRTLGSFSSVYFSYFSYDTTAYTRYSGQRGDDYTVVVGEGDDRHTETRTRWSHVHGEVVDNFKDVAALANKGIDAERVEELKPWPIQTARPFTGEYLAGHLARTYEIGPDEGFQIARREEIDARITSTVRRDIGGDKQRISSSESRFNPLQFRYLLLPIWLLTVVYDSKPFQVYINGVTGEVQGSRPYSKTKIISAIVAALALIAAIVILVQAVR</sequence>
<keyword evidence="2" id="KW-0472">Membrane</keyword>
<proteinExistence type="predicted"/>
<accession>A0ABX6IRZ0</accession>
<keyword evidence="2" id="KW-0812">Transmembrane</keyword>
<evidence type="ECO:0000256" key="1">
    <source>
        <dbReference type="SAM" id="MobiDB-lite"/>
    </source>
</evidence>
<dbReference type="PANTHER" id="PTHR37826">
    <property type="entry name" value="FLOTILLIN BAND_7_5 DOMAIN PROTEIN"/>
    <property type="match status" value="1"/>
</dbReference>
<protein>
    <submittedName>
        <fullName evidence="3">Uncharacterized protein</fullName>
    </submittedName>
</protein>
<evidence type="ECO:0000313" key="4">
    <source>
        <dbReference type="Proteomes" id="UP001059836"/>
    </source>
</evidence>
<keyword evidence="2" id="KW-1133">Transmembrane helix</keyword>
<dbReference type="Proteomes" id="UP001059836">
    <property type="component" value="Chromosome"/>
</dbReference>
<evidence type="ECO:0000313" key="3">
    <source>
        <dbReference type="EMBL" id="QHN37661.1"/>
    </source>
</evidence>
<reference evidence="3" key="1">
    <citation type="journal article" date="2021" name="Nat. Microbiol.">
        <title>Cocultivation of an ultrasmall environmental parasitic bacterium with lytic ability against bacteria associated with wastewater foams.</title>
        <authorList>
            <person name="Batinovic S."/>
            <person name="Rose J.J.A."/>
            <person name="Ratcliffe J."/>
            <person name="Seviour R.J."/>
            <person name="Petrovski S."/>
        </authorList>
    </citation>
    <scope>NUCLEOTIDE SEQUENCE</scope>
    <source>
        <strain evidence="3">CON9</strain>
    </source>
</reference>
<organism evidence="3 4">
    <name type="scientific">Gordonia pseudamarae</name>
    <dbReference type="NCBI Taxonomy" id="2831662"/>
    <lineage>
        <taxon>Bacteria</taxon>
        <taxon>Bacillati</taxon>
        <taxon>Actinomycetota</taxon>
        <taxon>Actinomycetes</taxon>
        <taxon>Mycobacteriales</taxon>
        <taxon>Gordoniaceae</taxon>
        <taxon>Gordonia</taxon>
    </lineage>
</organism>
<dbReference type="EMBL" id="CP045809">
    <property type="protein sequence ID" value="QHN37661.1"/>
    <property type="molecule type" value="Genomic_DNA"/>
</dbReference>
<feature type="region of interest" description="Disordered" evidence="1">
    <location>
        <begin position="1"/>
        <end position="33"/>
    </location>
</feature>
<dbReference type="PANTHER" id="PTHR37826:SF3">
    <property type="entry name" value="J DOMAIN-CONTAINING PROTEIN"/>
    <property type="match status" value="1"/>
</dbReference>
<evidence type="ECO:0000256" key="2">
    <source>
        <dbReference type="SAM" id="Phobius"/>
    </source>
</evidence>
<gene>
    <name evidence="3" type="ORF">GII31_16895</name>
</gene>
<dbReference type="Gene3D" id="2.20.28.30">
    <property type="entry name" value="RNA polymerase ii, chain L"/>
    <property type="match status" value="1"/>
</dbReference>
<feature type="transmembrane region" description="Helical" evidence="2">
    <location>
        <begin position="376"/>
        <end position="397"/>
    </location>
</feature>